<evidence type="ECO:0000313" key="3">
    <source>
        <dbReference type="EMBL" id="MFC1401779.1"/>
    </source>
</evidence>
<dbReference type="InterPro" id="IPR038721">
    <property type="entry name" value="IS701-like_DDE_dom"/>
</dbReference>
<dbReference type="RefSeq" id="WP_063757663.1">
    <property type="nucleotide sequence ID" value="NZ_JBHEZZ010000004.1"/>
</dbReference>
<dbReference type="NCBIfam" id="NF033540">
    <property type="entry name" value="transpos_IS701"/>
    <property type="match status" value="1"/>
</dbReference>
<feature type="domain" description="Transposase IS701-like DDE" evidence="2">
    <location>
        <begin position="25"/>
        <end position="243"/>
    </location>
</feature>
<keyword evidence="4" id="KW-1185">Reference proteome</keyword>
<evidence type="ECO:0000256" key="1">
    <source>
        <dbReference type="SAM" id="MobiDB-lite"/>
    </source>
</evidence>
<dbReference type="EMBL" id="JBHEZZ010000004">
    <property type="protein sequence ID" value="MFC1401779.1"/>
    <property type="molecule type" value="Genomic_DNA"/>
</dbReference>
<dbReference type="InterPro" id="IPR039365">
    <property type="entry name" value="IS701-like"/>
</dbReference>
<dbReference type="Proteomes" id="UP001592528">
    <property type="component" value="Unassembled WGS sequence"/>
</dbReference>
<feature type="compositionally biased region" description="Low complexity" evidence="1">
    <location>
        <begin position="402"/>
        <end position="420"/>
    </location>
</feature>
<name>A0ABV6UK00_9ACTN</name>
<evidence type="ECO:0000259" key="2">
    <source>
        <dbReference type="Pfam" id="PF13546"/>
    </source>
</evidence>
<protein>
    <submittedName>
        <fullName evidence="3">IS701 family transposase</fullName>
    </submittedName>
</protein>
<organism evidence="3 4">
    <name type="scientific">Streptacidiphilus cavernicola</name>
    <dbReference type="NCBI Taxonomy" id="3342716"/>
    <lineage>
        <taxon>Bacteria</taxon>
        <taxon>Bacillati</taxon>
        <taxon>Actinomycetota</taxon>
        <taxon>Actinomycetes</taxon>
        <taxon>Kitasatosporales</taxon>
        <taxon>Streptomycetaceae</taxon>
        <taxon>Streptacidiphilus</taxon>
    </lineage>
</organism>
<sequence>MSTITYLRESRAAERQDEISAYCDELFTIFARSDQRRWGEVYLRGLLSTPGRKTPGAISEQVLGRRTPQPIQQFVNQSTWSARTLRQRLTEQMCAVAPPRAWALDEVVFPKNGNRSVGVARQFAPTQGRVMNCQLALATSLVHAEGSLPVNWRLLMPRSWDGDEELRDAAHVPAHEQSRPRWRYALDSLDEMLGGWDVPVAPVLADWRFEPDARQLLAGLEDRDLHYLVEVGPQTMLPVRPAALRAAPPAGASPVASVADGLGRHLDRAVLNWRHHHGARSSRSQFLVAQLGRCAAVHPRQPARPRHLVLEWPFGHARPRRYWVTDLSAQRLSETIALAELRHHSAHGCDRLHQDYGLGDFEGRSFPGWHHHVTLVSAARGFHALQQLQSDQGGNRWTGRKSTTTSSSAQEAPAASSPGA</sequence>
<gene>
    <name evidence="3" type="ORF">ACEZDJ_10805</name>
</gene>
<evidence type="ECO:0000313" key="4">
    <source>
        <dbReference type="Proteomes" id="UP001592528"/>
    </source>
</evidence>
<comment type="caution">
    <text evidence="3">The sequence shown here is derived from an EMBL/GenBank/DDBJ whole genome shotgun (WGS) entry which is preliminary data.</text>
</comment>
<dbReference type="PANTHER" id="PTHR33627:SF1">
    <property type="entry name" value="TRANSPOSASE"/>
    <property type="match status" value="1"/>
</dbReference>
<feature type="region of interest" description="Disordered" evidence="1">
    <location>
        <begin position="389"/>
        <end position="420"/>
    </location>
</feature>
<reference evidence="3 4" key="1">
    <citation type="submission" date="2024-09" db="EMBL/GenBank/DDBJ databases">
        <authorList>
            <person name="Lee S.D."/>
        </authorList>
    </citation>
    <scope>NUCLEOTIDE SEQUENCE [LARGE SCALE GENOMIC DNA]</scope>
    <source>
        <strain evidence="3 4">N1-5</strain>
    </source>
</reference>
<accession>A0ABV6UK00</accession>
<dbReference type="PANTHER" id="PTHR33627">
    <property type="entry name" value="TRANSPOSASE"/>
    <property type="match status" value="1"/>
</dbReference>
<proteinExistence type="predicted"/>
<dbReference type="Pfam" id="PF13546">
    <property type="entry name" value="DDE_5"/>
    <property type="match status" value="1"/>
</dbReference>